<organism evidence="1 2">
    <name type="scientific">Mya arenaria</name>
    <name type="common">Soft-shell clam</name>
    <dbReference type="NCBI Taxonomy" id="6604"/>
    <lineage>
        <taxon>Eukaryota</taxon>
        <taxon>Metazoa</taxon>
        <taxon>Spiralia</taxon>
        <taxon>Lophotrochozoa</taxon>
        <taxon>Mollusca</taxon>
        <taxon>Bivalvia</taxon>
        <taxon>Autobranchia</taxon>
        <taxon>Heteroconchia</taxon>
        <taxon>Euheterodonta</taxon>
        <taxon>Imparidentia</taxon>
        <taxon>Neoheterodontei</taxon>
        <taxon>Myida</taxon>
        <taxon>Myoidea</taxon>
        <taxon>Myidae</taxon>
        <taxon>Mya</taxon>
    </lineage>
</organism>
<dbReference type="EMBL" id="CP111028">
    <property type="protein sequence ID" value="WAR30862.1"/>
    <property type="molecule type" value="Genomic_DNA"/>
</dbReference>
<name>A0ABY7G8W6_MYAAR</name>
<evidence type="ECO:0000313" key="1">
    <source>
        <dbReference type="EMBL" id="WAR30862.1"/>
    </source>
</evidence>
<proteinExistence type="predicted"/>
<dbReference type="Proteomes" id="UP001164746">
    <property type="component" value="Chromosome 17"/>
</dbReference>
<gene>
    <name evidence="1" type="ORF">MAR_033404</name>
</gene>
<reference evidence="1" key="1">
    <citation type="submission" date="2022-11" db="EMBL/GenBank/DDBJ databases">
        <title>Centuries of genome instability and evolution in soft-shell clam transmissible cancer (bioRxiv).</title>
        <authorList>
            <person name="Hart S.F.M."/>
            <person name="Yonemitsu M.A."/>
            <person name="Giersch R.M."/>
            <person name="Beal B.F."/>
            <person name="Arriagada G."/>
            <person name="Davis B.W."/>
            <person name="Ostrander E.A."/>
            <person name="Goff S.P."/>
            <person name="Metzger M.J."/>
        </authorList>
    </citation>
    <scope>NUCLEOTIDE SEQUENCE</scope>
    <source>
        <strain evidence="1">MELC-2E11</strain>
        <tissue evidence="1">Siphon/mantle</tissue>
    </source>
</reference>
<accession>A0ABY7G8W6</accession>
<protein>
    <submittedName>
        <fullName evidence="1">Uncharacterized protein</fullName>
    </submittedName>
</protein>
<keyword evidence="2" id="KW-1185">Reference proteome</keyword>
<evidence type="ECO:0000313" key="2">
    <source>
        <dbReference type="Proteomes" id="UP001164746"/>
    </source>
</evidence>
<sequence>MDHINTSYGYGETTPINPSGVKNKVHLVKKSFDIEINFEKKRCEGEHLEGEEVVQEDLGVEIEAAEGGVVVVEIGVGVVVEIGGGVEVEGVEGEA</sequence>